<dbReference type="RefSeq" id="XP_014344719.1">
    <property type="nucleotide sequence ID" value="XM_014489233.2"/>
</dbReference>
<dbReference type="OMA" id="CHEHELY"/>
<dbReference type="SFLD" id="SFLDS00019">
    <property type="entry name" value="Glutathione_Transferase_(cytos"/>
    <property type="match status" value="1"/>
</dbReference>
<proteinExistence type="inferred from homology"/>
<dbReference type="FunFam" id="1.20.1050.10:FF:000008">
    <property type="entry name" value="Glutathione S-transferase theta-1"/>
    <property type="match status" value="1"/>
</dbReference>
<dbReference type="Proteomes" id="UP000008672">
    <property type="component" value="Unassembled WGS sequence"/>
</dbReference>
<dbReference type="PROSITE" id="PS50404">
    <property type="entry name" value="GST_NTER"/>
    <property type="match status" value="1"/>
</dbReference>
<comment type="subcellular location">
    <subcellularLocation>
        <location evidence="1">Cytoplasm</location>
    </subcellularLocation>
</comment>
<dbReference type="InterPro" id="IPR036249">
    <property type="entry name" value="Thioredoxin-like_sf"/>
</dbReference>
<dbReference type="GO" id="GO:0004364">
    <property type="term" value="F:glutathione transferase activity"/>
    <property type="evidence" value="ECO:0007669"/>
    <property type="project" value="UniProtKB-EC"/>
</dbReference>
<accession>H3AT62</accession>
<reference evidence="11" key="1">
    <citation type="submission" date="2011-08" db="EMBL/GenBank/DDBJ databases">
        <title>The draft genome of Latimeria chalumnae.</title>
        <authorList>
            <person name="Di Palma F."/>
            <person name="Alfoldi J."/>
            <person name="Johnson J."/>
            <person name="Berlin A."/>
            <person name="Gnerre S."/>
            <person name="Jaffe D."/>
            <person name="MacCallum I."/>
            <person name="Young S."/>
            <person name="Walker B.J."/>
            <person name="Lander E."/>
            <person name="Lindblad-Toh K."/>
        </authorList>
    </citation>
    <scope>NUCLEOTIDE SEQUENCE [LARGE SCALE GENOMIC DNA]</scope>
    <source>
        <strain evidence="11">Wild caught</strain>
    </source>
</reference>
<dbReference type="RefSeq" id="XP_005987166.1">
    <property type="nucleotide sequence ID" value="XM_005987104.3"/>
</dbReference>
<dbReference type="InterPro" id="IPR040079">
    <property type="entry name" value="Glutathione_S-Trfase"/>
</dbReference>
<dbReference type="InParanoid" id="H3AT62"/>
<dbReference type="OrthoDB" id="422574at2759"/>
<dbReference type="Pfam" id="PF13417">
    <property type="entry name" value="GST_N_3"/>
    <property type="match status" value="1"/>
</dbReference>
<evidence type="ECO:0000256" key="1">
    <source>
        <dbReference type="ARBA" id="ARBA00004496"/>
    </source>
</evidence>
<dbReference type="SUPFAM" id="SSF52833">
    <property type="entry name" value="Thioredoxin-like"/>
    <property type="match status" value="1"/>
</dbReference>
<evidence type="ECO:0000259" key="8">
    <source>
        <dbReference type="PROSITE" id="PS50404"/>
    </source>
</evidence>
<dbReference type="Bgee" id="ENSLACG00000011301">
    <property type="expression patterns" value="Expressed in pectoral fin and 6 other cell types or tissues"/>
</dbReference>
<dbReference type="Gene3D" id="3.40.30.10">
    <property type="entry name" value="Glutaredoxin"/>
    <property type="match status" value="1"/>
</dbReference>
<dbReference type="RefSeq" id="XP_014344714.1">
    <property type="nucleotide sequence ID" value="XM_014489228.2"/>
</dbReference>
<dbReference type="eggNOG" id="KOG0867">
    <property type="taxonomic scope" value="Eukaryota"/>
</dbReference>
<dbReference type="Pfam" id="PF13410">
    <property type="entry name" value="GST_C_2"/>
    <property type="match status" value="1"/>
</dbReference>
<dbReference type="EC" id="2.5.1.18" evidence="4"/>
<dbReference type="STRING" id="7897.ENSLACP00000012833"/>
<comment type="similarity">
    <text evidence="2">Belongs to the GST superfamily. Theta family.</text>
</comment>
<dbReference type="GO" id="GO:0005737">
    <property type="term" value="C:cytoplasm"/>
    <property type="evidence" value="ECO:0007669"/>
    <property type="project" value="UniProtKB-SubCell"/>
</dbReference>
<evidence type="ECO:0000256" key="3">
    <source>
        <dbReference type="ARBA" id="ARBA00011738"/>
    </source>
</evidence>
<dbReference type="PROSITE" id="PS50405">
    <property type="entry name" value="GST_CTER"/>
    <property type="match status" value="1"/>
</dbReference>
<dbReference type="GeneTree" id="ENSGT00940000165954"/>
<dbReference type="CDD" id="cd03183">
    <property type="entry name" value="GST_C_Theta"/>
    <property type="match status" value="1"/>
</dbReference>
<dbReference type="InterPro" id="IPR040077">
    <property type="entry name" value="GST_C_Theta"/>
</dbReference>
<feature type="domain" description="GST N-terminal" evidence="8">
    <location>
        <begin position="1"/>
        <end position="82"/>
    </location>
</feature>
<dbReference type="PANTHER" id="PTHR43917">
    <property type="match status" value="1"/>
</dbReference>
<comment type="catalytic activity">
    <reaction evidence="7">
        <text>RX + glutathione = an S-substituted glutathione + a halide anion + H(+)</text>
        <dbReference type="Rhea" id="RHEA:16437"/>
        <dbReference type="ChEBI" id="CHEBI:15378"/>
        <dbReference type="ChEBI" id="CHEBI:16042"/>
        <dbReference type="ChEBI" id="CHEBI:17792"/>
        <dbReference type="ChEBI" id="CHEBI:57925"/>
        <dbReference type="ChEBI" id="CHEBI:90779"/>
        <dbReference type="EC" id="2.5.1.18"/>
    </reaction>
</comment>
<dbReference type="InterPro" id="IPR010987">
    <property type="entry name" value="Glutathione-S-Trfase_C-like"/>
</dbReference>
<evidence type="ECO:0000256" key="6">
    <source>
        <dbReference type="ARBA" id="ARBA00022679"/>
    </source>
</evidence>
<evidence type="ECO:0000256" key="7">
    <source>
        <dbReference type="ARBA" id="ARBA00047960"/>
    </source>
</evidence>
<dbReference type="KEGG" id="lcm:102367628"/>
<gene>
    <name evidence="10" type="primary">LOC102367628</name>
</gene>
<keyword evidence="11" id="KW-1185">Reference proteome</keyword>
<dbReference type="FunCoup" id="H3AT62">
    <property type="interactions" value="372"/>
</dbReference>
<evidence type="ECO:0000256" key="5">
    <source>
        <dbReference type="ARBA" id="ARBA00022490"/>
    </source>
</evidence>
<evidence type="ECO:0000256" key="2">
    <source>
        <dbReference type="ARBA" id="ARBA00009899"/>
    </source>
</evidence>
<dbReference type="PANTHER" id="PTHR43917:SF8">
    <property type="entry name" value="GH16740P-RELATED"/>
    <property type="match status" value="1"/>
</dbReference>
<dbReference type="Ensembl" id="ENSLACT00000012927.1">
    <property type="protein sequence ID" value="ENSLACP00000012833.1"/>
    <property type="gene ID" value="ENSLACG00000011301.1"/>
</dbReference>
<dbReference type="GO" id="GO:0006749">
    <property type="term" value="P:glutathione metabolic process"/>
    <property type="evidence" value="ECO:0007669"/>
    <property type="project" value="TreeGrafter"/>
</dbReference>
<feature type="domain" description="GST C-terminal" evidence="9">
    <location>
        <begin position="88"/>
        <end position="224"/>
    </location>
</feature>
<evidence type="ECO:0000256" key="4">
    <source>
        <dbReference type="ARBA" id="ARBA00012452"/>
    </source>
</evidence>
<reference evidence="10" key="2">
    <citation type="submission" date="2025-08" db="UniProtKB">
        <authorList>
            <consortium name="Ensembl"/>
        </authorList>
    </citation>
    <scope>IDENTIFICATION</scope>
</reference>
<name>H3AT62_LATCH</name>
<dbReference type="SUPFAM" id="SSF47616">
    <property type="entry name" value="GST C-terminal domain-like"/>
    <property type="match status" value="1"/>
</dbReference>
<dbReference type="EMBL" id="AFYH01006215">
    <property type="status" value="NOT_ANNOTATED_CDS"/>
    <property type="molecule type" value="Genomic_DNA"/>
</dbReference>
<sequence>MALELYSDLLSQPCRALAIFLRVLGVPYTTRKTSLLEGEHKSAEYARINPMQSIPAMVEEGFVLTESVAIIKYLAARYNAPDHWYPADVRRRAKVDEYLAWHHLQTRRHAMKVFILEGLLPKLTGLPVEEEKLATALAELVEVLDKLETMFLGDRNFLCGDDISIADLMAVCELMQPLGASRDIFQDRPRLREWKLRVKEAVGKPLFEEVHREILGLPDATGPFPRSAALQGFAKKVVGGDA</sequence>
<dbReference type="InterPro" id="IPR051369">
    <property type="entry name" value="GST_Theta"/>
</dbReference>
<dbReference type="Gene3D" id="1.20.1050.10">
    <property type="match status" value="1"/>
</dbReference>
<protein>
    <recommendedName>
        <fullName evidence="4">glutathione transferase</fullName>
        <ecNumber evidence="4">2.5.1.18</ecNumber>
    </recommendedName>
</protein>
<evidence type="ECO:0000313" key="11">
    <source>
        <dbReference type="Proteomes" id="UP000008672"/>
    </source>
</evidence>
<keyword evidence="5" id="KW-0963">Cytoplasm</keyword>
<dbReference type="HOGENOM" id="CLU_011226_2_0_1"/>
<comment type="subunit">
    <text evidence="3">Homodimer.</text>
</comment>
<dbReference type="InterPro" id="IPR036282">
    <property type="entry name" value="Glutathione-S-Trfase_C_sf"/>
</dbReference>
<organism evidence="10 11">
    <name type="scientific">Latimeria chalumnae</name>
    <name type="common">Coelacanth</name>
    <dbReference type="NCBI Taxonomy" id="7897"/>
    <lineage>
        <taxon>Eukaryota</taxon>
        <taxon>Metazoa</taxon>
        <taxon>Chordata</taxon>
        <taxon>Craniata</taxon>
        <taxon>Vertebrata</taxon>
        <taxon>Euteleostomi</taxon>
        <taxon>Coelacanthiformes</taxon>
        <taxon>Coelacanthidae</taxon>
        <taxon>Latimeria</taxon>
    </lineage>
</organism>
<evidence type="ECO:0000313" key="10">
    <source>
        <dbReference type="Ensembl" id="ENSLACP00000012833.1"/>
    </source>
</evidence>
<dbReference type="FunFam" id="3.40.30.10:FF:000176">
    <property type="entry name" value="Glutathione S-transferase theta-1"/>
    <property type="match status" value="1"/>
</dbReference>
<dbReference type="EMBL" id="AFYH01006216">
    <property type="status" value="NOT_ANNOTATED_CDS"/>
    <property type="molecule type" value="Genomic_DNA"/>
</dbReference>
<evidence type="ECO:0000259" key="9">
    <source>
        <dbReference type="PROSITE" id="PS50405"/>
    </source>
</evidence>
<dbReference type="InterPro" id="IPR004045">
    <property type="entry name" value="Glutathione_S-Trfase_N"/>
</dbReference>
<dbReference type="AlphaFoldDB" id="H3AT62"/>
<dbReference type="SFLD" id="SFLDG00358">
    <property type="entry name" value="Main_(cytGST)"/>
    <property type="match status" value="1"/>
</dbReference>
<keyword evidence="6" id="KW-0808">Transferase</keyword>
<reference evidence="10" key="3">
    <citation type="submission" date="2025-09" db="UniProtKB">
        <authorList>
            <consortium name="Ensembl"/>
        </authorList>
    </citation>
    <scope>IDENTIFICATION</scope>
</reference>
<dbReference type="RefSeq" id="XP_014344710.1">
    <property type="nucleotide sequence ID" value="XM_014489224.2"/>
</dbReference>
<dbReference type="EMBL" id="AFYH01006217">
    <property type="status" value="NOT_ANNOTATED_CDS"/>
    <property type="molecule type" value="Genomic_DNA"/>
</dbReference>
<dbReference type="GeneID" id="102367628"/>